<keyword evidence="2" id="KW-1185">Reference proteome</keyword>
<evidence type="ECO:0000313" key="2">
    <source>
        <dbReference type="Proteomes" id="UP001227230"/>
    </source>
</evidence>
<organism evidence="1 2">
    <name type="scientific">Vitis vinifera</name>
    <name type="common">Grape</name>
    <dbReference type="NCBI Taxonomy" id="29760"/>
    <lineage>
        <taxon>Eukaryota</taxon>
        <taxon>Viridiplantae</taxon>
        <taxon>Streptophyta</taxon>
        <taxon>Embryophyta</taxon>
        <taxon>Tracheophyta</taxon>
        <taxon>Spermatophyta</taxon>
        <taxon>Magnoliopsida</taxon>
        <taxon>eudicotyledons</taxon>
        <taxon>Gunneridae</taxon>
        <taxon>Pentapetalae</taxon>
        <taxon>rosids</taxon>
        <taxon>Vitales</taxon>
        <taxon>Vitaceae</taxon>
        <taxon>Viteae</taxon>
        <taxon>Vitis</taxon>
    </lineage>
</organism>
<dbReference type="EMBL" id="CP126658">
    <property type="protein sequence ID" value="WJZ98586.1"/>
    <property type="molecule type" value="Genomic_DNA"/>
</dbReference>
<gene>
    <name evidence="1" type="ORF">VitviT2T_017099</name>
</gene>
<evidence type="ECO:0000313" key="1">
    <source>
        <dbReference type="EMBL" id="WJZ98586.1"/>
    </source>
</evidence>
<accession>A0ABY9CTW5</accession>
<sequence>MWRRQYISKGGRLTPIKSMLSSLPIYFISLFQMSRRVRLRLEKIYRNFLWGGGMLGNKPQLVKWDIVCLDKRKGGLRVRCLNSLNMALICKWIWCFYKEMDAFWRKVFCGKFGELEGGWCSKEVRGSYGVGLWKAIRLLWELVSSRTLFVVGYGRRVKFWRDRWWGDEPLCMSFPSLFALASSKEAWVADLWVHSSKGGGWNPSFFRPLNDWDSRMLLVKDSRQVVVEEREDEVF</sequence>
<proteinExistence type="predicted"/>
<dbReference type="PANTHER" id="PTHR33116:SF78">
    <property type="entry name" value="OS12G0587133 PROTEIN"/>
    <property type="match status" value="1"/>
</dbReference>
<name>A0ABY9CTW5_VITVI</name>
<reference evidence="1 2" key="1">
    <citation type="journal article" date="2023" name="Hortic Res">
        <title>The complete reference genome for grapevine (Vitis vinifera L.) genetics and breeding.</title>
        <authorList>
            <person name="Shi X."/>
            <person name="Cao S."/>
            <person name="Wang X."/>
            <person name="Huang S."/>
            <person name="Wang Y."/>
            <person name="Liu Z."/>
            <person name="Liu W."/>
            <person name="Leng X."/>
            <person name="Peng Y."/>
            <person name="Wang N."/>
            <person name="Wang Y."/>
            <person name="Ma Z."/>
            <person name="Xu X."/>
            <person name="Zhang F."/>
            <person name="Xue H."/>
            <person name="Zhong H."/>
            <person name="Wang Y."/>
            <person name="Zhang K."/>
            <person name="Velt A."/>
            <person name="Avia K."/>
            <person name="Holtgrawe D."/>
            <person name="Grimplet J."/>
            <person name="Matus J.T."/>
            <person name="Ware D."/>
            <person name="Wu X."/>
            <person name="Wang H."/>
            <person name="Liu C."/>
            <person name="Fang Y."/>
            <person name="Rustenholz C."/>
            <person name="Cheng Z."/>
            <person name="Xiao H."/>
            <person name="Zhou Y."/>
        </authorList>
    </citation>
    <scope>NUCLEOTIDE SEQUENCE [LARGE SCALE GENOMIC DNA]</scope>
    <source>
        <strain evidence="2">cv. Pinot noir / PN40024</strain>
        <tissue evidence="1">Leaf</tissue>
    </source>
</reference>
<dbReference type="Proteomes" id="UP001227230">
    <property type="component" value="Chromosome 11"/>
</dbReference>
<protein>
    <submittedName>
        <fullName evidence="1">Uncharacterized protein</fullName>
    </submittedName>
</protein>
<dbReference type="PANTHER" id="PTHR33116">
    <property type="entry name" value="REVERSE TRANSCRIPTASE ZINC-BINDING DOMAIN-CONTAINING PROTEIN-RELATED-RELATED"/>
    <property type="match status" value="1"/>
</dbReference>